<evidence type="ECO:0000313" key="1">
    <source>
        <dbReference type="EMBL" id="OVA03212.1"/>
    </source>
</evidence>
<keyword evidence="2" id="KW-1185">Reference proteome</keyword>
<dbReference type="STRING" id="56857.A0A200PYA2"/>
<dbReference type="OrthoDB" id="2279155at2759"/>
<protein>
    <submittedName>
        <fullName evidence="1">Uncharacterized protein</fullName>
    </submittedName>
</protein>
<name>A0A200PYA2_MACCD</name>
<dbReference type="EMBL" id="MVGT01003784">
    <property type="protein sequence ID" value="OVA03212.1"/>
    <property type="molecule type" value="Genomic_DNA"/>
</dbReference>
<reference evidence="1 2" key="1">
    <citation type="journal article" date="2017" name="Mol. Plant">
        <title>The Genome of Medicinal Plant Macleaya cordata Provides New Insights into Benzylisoquinoline Alkaloids Metabolism.</title>
        <authorList>
            <person name="Liu X."/>
            <person name="Liu Y."/>
            <person name="Huang P."/>
            <person name="Ma Y."/>
            <person name="Qing Z."/>
            <person name="Tang Q."/>
            <person name="Cao H."/>
            <person name="Cheng P."/>
            <person name="Zheng Y."/>
            <person name="Yuan Z."/>
            <person name="Zhou Y."/>
            <person name="Liu J."/>
            <person name="Tang Z."/>
            <person name="Zhuo Y."/>
            <person name="Zhang Y."/>
            <person name="Yu L."/>
            <person name="Huang J."/>
            <person name="Yang P."/>
            <person name="Peng Q."/>
            <person name="Zhang J."/>
            <person name="Jiang W."/>
            <person name="Zhang Z."/>
            <person name="Lin K."/>
            <person name="Ro D.K."/>
            <person name="Chen X."/>
            <person name="Xiong X."/>
            <person name="Shang Y."/>
            <person name="Huang S."/>
            <person name="Zeng J."/>
        </authorList>
    </citation>
    <scope>NUCLEOTIDE SEQUENCE [LARGE SCALE GENOMIC DNA]</scope>
    <source>
        <strain evidence="2">cv. BLH2017</strain>
        <tissue evidence="1">Root</tissue>
    </source>
</reference>
<organism evidence="1 2">
    <name type="scientific">Macleaya cordata</name>
    <name type="common">Five-seeded plume-poppy</name>
    <name type="synonym">Bocconia cordata</name>
    <dbReference type="NCBI Taxonomy" id="56857"/>
    <lineage>
        <taxon>Eukaryota</taxon>
        <taxon>Viridiplantae</taxon>
        <taxon>Streptophyta</taxon>
        <taxon>Embryophyta</taxon>
        <taxon>Tracheophyta</taxon>
        <taxon>Spermatophyta</taxon>
        <taxon>Magnoliopsida</taxon>
        <taxon>Ranunculales</taxon>
        <taxon>Papaveraceae</taxon>
        <taxon>Papaveroideae</taxon>
        <taxon>Macleaya</taxon>
    </lineage>
</organism>
<proteinExistence type="predicted"/>
<comment type="caution">
    <text evidence="1">The sequence shown here is derived from an EMBL/GenBank/DDBJ whole genome shotgun (WGS) entry which is preliminary data.</text>
</comment>
<gene>
    <name evidence="1" type="ORF">BVC80_7591g4</name>
</gene>
<dbReference type="InParanoid" id="A0A200PYA2"/>
<dbReference type="AlphaFoldDB" id="A0A200PYA2"/>
<dbReference type="Proteomes" id="UP000195402">
    <property type="component" value="Unassembled WGS sequence"/>
</dbReference>
<evidence type="ECO:0000313" key="2">
    <source>
        <dbReference type="Proteomes" id="UP000195402"/>
    </source>
</evidence>
<sequence length="87" mass="9888">MDLYGMEVPGSGGKTCWQIFEDAVCDTPAGPSYGACLGNPRDTSAHMYKPKDFVNDKQELPWPNRPQEGQIFLAFIQQQHLLLFFFF</sequence>
<accession>A0A200PYA2</accession>